<dbReference type="Gene3D" id="2.60.40.10">
    <property type="entry name" value="Immunoglobulins"/>
    <property type="match status" value="2"/>
</dbReference>
<keyword evidence="4" id="KW-1185">Reference proteome</keyword>
<proteinExistence type="predicted"/>
<feature type="signal peptide" evidence="2">
    <location>
        <begin position="1"/>
        <end position="22"/>
    </location>
</feature>
<dbReference type="PANTHER" id="PTHR23279">
    <property type="entry name" value="DEFECTIVE PROBOSCIS EXTENSION RESPONSE DPR -RELATED"/>
    <property type="match status" value="1"/>
</dbReference>
<feature type="region of interest" description="Disordered" evidence="1">
    <location>
        <begin position="86"/>
        <end position="113"/>
    </location>
</feature>
<evidence type="ECO:0000256" key="2">
    <source>
        <dbReference type="SAM" id="SignalP"/>
    </source>
</evidence>
<dbReference type="SMART" id="SM00409">
    <property type="entry name" value="IG"/>
    <property type="match status" value="2"/>
</dbReference>
<dbReference type="InterPro" id="IPR037448">
    <property type="entry name" value="Zig-8"/>
</dbReference>
<dbReference type="InterPro" id="IPR003598">
    <property type="entry name" value="Ig_sub2"/>
</dbReference>
<dbReference type="CDD" id="cd00096">
    <property type="entry name" value="Ig"/>
    <property type="match status" value="1"/>
</dbReference>
<dbReference type="InterPro" id="IPR007110">
    <property type="entry name" value="Ig-like_dom"/>
</dbReference>
<dbReference type="PROSITE" id="PS50835">
    <property type="entry name" value="IG_LIKE"/>
    <property type="match status" value="2"/>
</dbReference>
<protein>
    <submittedName>
        <fullName evidence="5">Uncharacterized protein LOC107274039 isoform X1</fullName>
    </submittedName>
</protein>
<feature type="domain" description="Ig-like" evidence="3">
    <location>
        <begin position="335"/>
        <end position="445"/>
    </location>
</feature>
<evidence type="ECO:0000259" key="3">
    <source>
        <dbReference type="PROSITE" id="PS50835"/>
    </source>
</evidence>
<dbReference type="SMART" id="SM00408">
    <property type="entry name" value="IGc2"/>
    <property type="match status" value="2"/>
</dbReference>
<dbReference type="AlphaFoldDB" id="A0AAJ7CE25"/>
<dbReference type="RefSeq" id="XP_015608253.1">
    <property type="nucleotide sequence ID" value="XM_015752767.2"/>
</dbReference>
<dbReference type="Pfam" id="PF13927">
    <property type="entry name" value="Ig_3"/>
    <property type="match status" value="1"/>
</dbReference>
<feature type="compositionally biased region" description="Basic and acidic residues" evidence="1">
    <location>
        <begin position="102"/>
        <end position="111"/>
    </location>
</feature>
<dbReference type="GO" id="GO:0050808">
    <property type="term" value="P:synapse organization"/>
    <property type="evidence" value="ECO:0007669"/>
    <property type="project" value="TreeGrafter"/>
</dbReference>
<dbReference type="Proteomes" id="UP000694920">
    <property type="component" value="Unplaced"/>
</dbReference>
<dbReference type="InterPro" id="IPR003599">
    <property type="entry name" value="Ig_sub"/>
</dbReference>
<gene>
    <name evidence="5" type="primary">LOC107274039</name>
</gene>
<dbReference type="PANTHER" id="PTHR23279:SF3">
    <property type="entry name" value="DEFECTIVE PROBOSCIS EXTENSION RESPONSE 18"/>
    <property type="match status" value="1"/>
</dbReference>
<organism evidence="4 5">
    <name type="scientific">Cephus cinctus</name>
    <name type="common">Wheat stem sawfly</name>
    <dbReference type="NCBI Taxonomy" id="211228"/>
    <lineage>
        <taxon>Eukaryota</taxon>
        <taxon>Metazoa</taxon>
        <taxon>Ecdysozoa</taxon>
        <taxon>Arthropoda</taxon>
        <taxon>Hexapoda</taxon>
        <taxon>Insecta</taxon>
        <taxon>Pterygota</taxon>
        <taxon>Neoptera</taxon>
        <taxon>Endopterygota</taxon>
        <taxon>Hymenoptera</taxon>
        <taxon>Cephoidea</taxon>
        <taxon>Cephidae</taxon>
        <taxon>Cephus</taxon>
    </lineage>
</organism>
<dbReference type="InterPro" id="IPR036179">
    <property type="entry name" value="Ig-like_dom_sf"/>
</dbReference>
<feature type="domain" description="Ig-like" evidence="3">
    <location>
        <begin position="451"/>
        <end position="552"/>
    </location>
</feature>
<dbReference type="InterPro" id="IPR013783">
    <property type="entry name" value="Ig-like_fold"/>
</dbReference>
<reference evidence="5" key="1">
    <citation type="submission" date="2025-08" db="UniProtKB">
        <authorList>
            <consortium name="RefSeq"/>
        </authorList>
    </citation>
    <scope>IDENTIFICATION</scope>
</reference>
<dbReference type="GeneID" id="107274039"/>
<keyword evidence="2" id="KW-0732">Signal</keyword>
<accession>A0AAJ7CE25</accession>
<evidence type="ECO:0000313" key="5">
    <source>
        <dbReference type="RefSeq" id="XP_015608253.1"/>
    </source>
</evidence>
<sequence>MRPSTLSVVAIVCVAMAATTEAENGAIEYDINHQRRSTRTENEVEEHTPTVLVASTGNQTEGGSDQDDRYPKKETTAATEILVREISPGKNTSGDGYANVDSSEREERLSEDPLAIPAGKRVPADLEEEIPQLPVLEYHLEDSSNDVMGTKDRSEVPTATLYVTFGSVGPHHVTSVRQDERTANGLASPSAASVATAATGATTAGTMTTSGIPTTSSYMETSNGTLILIEEAVGEMAVEDIRAISFQVPSSRDITDFNNDNGNPRRIKSSRKLGESYSIDGIREESNPSVVQQVNSKSTKAFYEIRPSLNTEIDKAHPKGSSATTQRTFGRFVLPSVASAVGKFGPYFEDEHEEINVTARIGSTVLLDCKIGMLGDKMVTWLQHTKDSIRLLTVGRKPYSVDQRISLNFRYPSNWRLQILYASLRDTGLYKCQVATHPPLVKRINVIVTAPILTILDEAGRIIAGERHLKAGSALKLKCEARDVIESQNESVVWTRGDETLTEDVSENRTTYASTGMEVQAVVSTLVVEKATPRHAGNYSCVVPGRAKTTIAIHVLNGLTVRGKQDREKDAGIKTSNGDFTNPRFFRKINGLP</sequence>
<feature type="chain" id="PRO_5042562891" evidence="2">
    <location>
        <begin position="23"/>
        <end position="593"/>
    </location>
</feature>
<dbReference type="GO" id="GO:0032589">
    <property type="term" value="C:neuron projection membrane"/>
    <property type="evidence" value="ECO:0007669"/>
    <property type="project" value="TreeGrafter"/>
</dbReference>
<name>A0AAJ7CE25_CEPCN</name>
<dbReference type="KEGG" id="ccin:107274039"/>
<dbReference type="SUPFAM" id="SSF48726">
    <property type="entry name" value="Immunoglobulin"/>
    <property type="match status" value="2"/>
</dbReference>
<evidence type="ECO:0000256" key="1">
    <source>
        <dbReference type="SAM" id="MobiDB-lite"/>
    </source>
</evidence>
<evidence type="ECO:0000313" key="4">
    <source>
        <dbReference type="Proteomes" id="UP000694920"/>
    </source>
</evidence>